<keyword evidence="3" id="KW-1185">Reference proteome</keyword>
<name>A0A7W5AWE4_9BACL</name>
<dbReference type="Pfam" id="PF07876">
    <property type="entry name" value="Dabb"/>
    <property type="match status" value="1"/>
</dbReference>
<dbReference type="PROSITE" id="PS51502">
    <property type="entry name" value="S_R_A_B_BARREL"/>
    <property type="match status" value="1"/>
</dbReference>
<dbReference type="AlphaFoldDB" id="A0A7W5AWE4"/>
<evidence type="ECO:0000259" key="1">
    <source>
        <dbReference type="PROSITE" id="PS51502"/>
    </source>
</evidence>
<dbReference type="InterPro" id="IPR011008">
    <property type="entry name" value="Dimeric_a/b-barrel"/>
</dbReference>
<feature type="domain" description="Stress-response A/B barrel" evidence="1">
    <location>
        <begin position="14"/>
        <end position="105"/>
    </location>
</feature>
<dbReference type="Gene3D" id="3.30.70.100">
    <property type="match status" value="1"/>
</dbReference>
<evidence type="ECO:0000313" key="3">
    <source>
        <dbReference type="Proteomes" id="UP000570361"/>
    </source>
</evidence>
<dbReference type="EMBL" id="JACHXK010000003">
    <property type="protein sequence ID" value="MBB3109832.1"/>
    <property type="molecule type" value="Genomic_DNA"/>
</dbReference>
<evidence type="ECO:0000313" key="2">
    <source>
        <dbReference type="EMBL" id="MBB3109832.1"/>
    </source>
</evidence>
<accession>A0A7W5AWE4</accession>
<dbReference type="SMART" id="SM00886">
    <property type="entry name" value="Dabb"/>
    <property type="match status" value="1"/>
</dbReference>
<sequence length="107" mass="12035">MIQNRSRGANEAMITHIVMFKLKDRSPASIARSVEVLKNLEGKIEELKSIEVGTDVLHSERSYDIALVTKFESLEALGAYQVHPEHQKVIAHMNEVREAAVSVDYES</sequence>
<comment type="caution">
    <text evidence="2">The sequence shown here is derived from an EMBL/GenBank/DDBJ whole genome shotgun (WGS) entry which is preliminary data.</text>
</comment>
<dbReference type="PANTHER" id="PTHR37832">
    <property type="entry name" value="BLL2683 PROTEIN"/>
    <property type="match status" value="1"/>
</dbReference>
<dbReference type="PANTHER" id="PTHR37832:SF1">
    <property type="entry name" value="STRESS-RESPONSE A_B BARREL DOMAIN-CONTAINING PROTEIN"/>
    <property type="match status" value="1"/>
</dbReference>
<dbReference type="InterPro" id="IPR013097">
    <property type="entry name" value="Dabb"/>
</dbReference>
<gene>
    <name evidence="2" type="ORF">FHS18_001895</name>
</gene>
<reference evidence="2 3" key="1">
    <citation type="submission" date="2020-08" db="EMBL/GenBank/DDBJ databases">
        <title>Genomic Encyclopedia of Type Strains, Phase III (KMG-III): the genomes of soil and plant-associated and newly described type strains.</title>
        <authorList>
            <person name="Whitman W."/>
        </authorList>
    </citation>
    <scope>NUCLEOTIDE SEQUENCE [LARGE SCALE GENOMIC DNA]</scope>
    <source>
        <strain evidence="2 3">CECT 5862</strain>
    </source>
</reference>
<proteinExistence type="predicted"/>
<dbReference type="Proteomes" id="UP000570361">
    <property type="component" value="Unassembled WGS sequence"/>
</dbReference>
<protein>
    <submittedName>
        <fullName evidence="2">Putative component of type VI protein secretion system</fullName>
    </submittedName>
</protein>
<organism evidence="2 3">
    <name type="scientific">Paenibacillus phyllosphaerae</name>
    <dbReference type="NCBI Taxonomy" id="274593"/>
    <lineage>
        <taxon>Bacteria</taxon>
        <taxon>Bacillati</taxon>
        <taxon>Bacillota</taxon>
        <taxon>Bacilli</taxon>
        <taxon>Bacillales</taxon>
        <taxon>Paenibacillaceae</taxon>
        <taxon>Paenibacillus</taxon>
    </lineage>
</organism>
<dbReference type="SUPFAM" id="SSF54909">
    <property type="entry name" value="Dimeric alpha+beta barrel"/>
    <property type="match status" value="1"/>
</dbReference>